<dbReference type="EMBL" id="AZIL01002630">
    <property type="protein sequence ID" value="EWM21125.1"/>
    <property type="molecule type" value="Genomic_DNA"/>
</dbReference>
<reference evidence="1 2" key="1">
    <citation type="journal article" date="2014" name="Mol. Plant">
        <title>Chromosome Scale Genome Assembly and Transcriptome Profiling of Nannochloropsis gaditana in Nitrogen Depletion.</title>
        <authorList>
            <person name="Corteggiani Carpinelli E."/>
            <person name="Telatin A."/>
            <person name="Vitulo N."/>
            <person name="Forcato C."/>
            <person name="D'Angelo M."/>
            <person name="Schiavon R."/>
            <person name="Vezzi A."/>
            <person name="Giacometti G.M."/>
            <person name="Morosinotto T."/>
            <person name="Valle G."/>
        </authorList>
    </citation>
    <scope>NUCLEOTIDE SEQUENCE [LARGE SCALE GENOMIC DNA]</scope>
    <source>
        <strain evidence="1 2">B-31</strain>
    </source>
</reference>
<dbReference type="AlphaFoldDB" id="W7T248"/>
<dbReference type="Gene3D" id="3.30.230.90">
    <property type="match status" value="1"/>
</dbReference>
<gene>
    <name evidence="1" type="ORF">Naga_100041g47</name>
</gene>
<keyword evidence="2" id="KW-1185">Reference proteome</keyword>
<dbReference type="PANTHER" id="PTHR31051">
    <property type="entry name" value="PROTEASOME ASSEMBLY CHAPERONE 3"/>
    <property type="match status" value="1"/>
</dbReference>
<dbReference type="OrthoDB" id="5839at2759"/>
<keyword evidence="1" id="KW-0647">Proteasome</keyword>
<dbReference type="Proteomes" id="UP000019335">
    <property type="component" value="Unassembled WGS sequence"/>
</dbReference>
<dbReference type="InterPro" id="IPR053720">
    <property type="entry name" value="Psm_Assembly_Chaperone"/>
</dbReference>
<sequence>MCYRIHVKRVAAQERSSHHAGLVIAARQDSHATQFYLPSNTSLHPSTPFRHRLAVHTSPAMRASSSGPPEASTYHETKEINGVLTDVAIFNFSDRIFLTISQNARFGTLISAKADDSVARPGAAPSFDVSVLLGRRDDPLLLIYARQLVETVSRSSSRPLLLSISLRERDPSTFEQVAAWVRPLL</sequence>
<evidence type="ECO:0000313" key="1">
    <source>
        <dbReference type="EMBL" id="EWM21125.1"/>
    </source>
</evidence>
<dbReference type="InterPro" id="IPR018788">
    <property type="entry name" value="Proteasome_assmbl_chp_3"/>
</dbReference>
<dbReference type="Pfam" id="PF10178">
    <property type="entry name" value="PAC3"/>
    <property type="match status" value="1"/>
</dbReference>
<dbReference type="GO" id="GO:0043248">
    <property type="term" value="P:proteasome assembly"/>
    <property type="evidence" value="ECO:0007669"/>
    <property type="project" value="InterPro"/>
</dbReference>
<accession>W7T248</accession>
<proteinExistence type="predicted"/>
<protein>
    <submittedName>
        <fullName evidence="1">Proteasome assembly chaperone 3</fullName>
    </submittedName>
</protein>
<name>W7T248_9STRA</name>
<organism evidence="1 2">
    <name type="scientific">Nannochloropsis gaditana</name>
    <dbReference type="NCBI Taxonomy" id="72520"/>
    <lineage>
        <taxon>Eukaryota</taxon>
        <taxon>Sar</taxon>
        <taxon>Stramenopiles</taxon>
        <taxon>Ochrophyta</taxon>
        <taxon>Eustigmatophyceae</taxon>
        <taxon>Eustigmatales</taxon>
        <taxon>Monodopsidaceae</taxon>
        <taxon>Nannochloropsis</taxon>
    </lineage>
</organism>
<dbReference type="PANTHER" id="PTHR31051:SF1">
    <property type="entry name" value="PROTEASOME ASSEMBLY CHAPERONE 3"/>
    <property type="match status" value="1"/>
</dbReference>
<comment type="caution">
    <text evidence="1">The sequence shown here is derived from an EMBL/GenBank/DDBJ whole genome shotgun (WGS) entry which is preliminary data.</text>
</comment>
<dbReference type="GO" id="GO:0000502">
    <property type="term" value="C:proteasome complex"/>
    <property type="evidence" value="ECO:0007669"/>
    <property type="project" value="UniProtKB-KW"/>
</dbReference>
<evidence type="ECO:0000313" key="2">
    <source>
        <dbReference type="Proteomes" id="UP000019335"/>
    </source>
</evidence>